<keyword evidence="3" id="KW-1185">Reference proteome</keyword>
<organism evidence="2 3">
    <name type="scientific">Mycobacterium paraterrae</name>
    <dbReference type="NCBI Taxonomy" id="577492"/>
    <lineage>
        <taxon>Bacteria</taxon>
        <taxon>Bacillati</taxon>
        <taxon>Actinomycetota</taxon>
        <taxon>Actinomycetes</taxon>
        <taxon>Mycobacteriales</taxon>
        <taxon>Mycobacteriaceae</taxon>
        <taxon>Mycobacterium</taxon>
    </lineage>
</organism>
<evidence type="ECO:0000259" key="1">
    <source>
        <dbReference type="Pfam" id="PF07045"/>
    </source>
</evidence>
<dbReference type="Pfam" id="PF07045">
    <property type="entry name" value="DUF1330"/>
    <property type="match status" value="1"/>
</dbReference>
<dbReference type="SUPFAM" id="SSF54909">
    <property type="entry name" value="Dimeric alpha+beta barrel"/>
    <property type="match status" value="1"/>
</dbReference>
<accession>A0ABY3VRE2</accession>
<evidence type="ECO:0000313" key="2">
    <source>
        <dbReference type="EMBL" id="UMB69753.1"/>
    </source>
</evidence>
<dbReference type="InterPro" id="IPR010753">
    <property type="entry name" value="DUF1330"/>
</dbReference>
<evidence type="ECO:0000313" key="3">
    <source>
        <dbReference type="Proteomes" id="UP001055336"/>
    </source>
</evidence>
<proteinExistence type="predicted"/>
<protein>
    <submittedName>
        <fullName evidence="2">DUF1330 domain-containing protein</fullName>
    </submittedName>
</protein>
<dbReference type="EMBL" id="CP092488">
    <property type="protein sequence ID" value="UMB69753.1"/>
    <property type="molecule type" value="Genomic_DNA"/>
</dbReference>
<feature type="domain" description="DUF1330" evidence="1">
    <location>
        <begin position="4"/>
        <end position="77"/>
    </location>
</feature>
<sequence>MGAFVVFTTGKAVGDNEVENYLHRMKPSFEPYEVIVRAPRPPSGNSGPHQPRMVVVEFPTLKEAADWYAGESFHSIRDPQFRGVIYSQSAFESIDGVDGFVYS</sequence>
<reference evidence="2" key="1">
    <citation type="submission" date="2022-08" db="EMBL/GenBank/DDBJ databases">
        <title>Whole genome sequencing of non-tuberculosis mycobacteria type-strains.</title>
        <authorList>
            <person name="Igarashi Y."/>
            <person name="Osugi A."/>
            <person name="Mitarai S."/>
        </authorList>
    </citation>
    <scope>NUCLEOTIDE SEQUENCE</scope>
    <source>
        <strain evidence="2">DSM 45127</strain>
    </source>
</reference>
<gene>
    <name evidence="2" type="ORF">MKK62_26075</name>
</gene>
<name>A0ABY3VRE2_9MYCO</name>
<dbReference type="Gene3D" id="3.30.70.100">
    <property type="match status" value="1"/>
</dbReference>
<dbReference type="RefSeq" id="WP_240261484.1">
    <property type="nucleotide sequence ID" value="NZ_CP092488.2"/>
</dbReference>
<dbReference type="Proteomes" id="UP001055336">
    <property type="component" value="Chromosome"/>
</dbReference>
<dbReference type="InterPro" id="IPR011008">
    <property type="entry name" value="Dimeric_a/b-barrel"/>
</dbReference>